<gene>
    <name evidence="1" type="ORF">BXYJ_LOCUS11513</name>
</gene>
<protein>
    <submittedName>
        <fullName evidence="1">(pine wood nematode) hypothetical protein</fullName>
    </submittedName>
</protein>
<organism evidence="2 4">
    <name type="scientific">Bursaphelenchus xylophilus</name>
    <name type="common">Pinewood nematode worm</name>
    <name type="synonym">Aphelenchoides xylophilus</name>
    <dbReference type="NCBI Taxonomy" id="6326"/>
    <lineage>
        <taxon>Eukaryota</taxon>
        <taxon>Metazoa</taxon>
        <taxon>Ecdysozoa</taxon>
        <taxon>Nematoda</taxon>
        <taxon>Chromadorea</taxon>
        <taxon>Rhabditida</taxon>
        <taxon>Tylenchina</taxon>
        <taxon>Tylenchomorpha</taxon>
        <taxon>Aphelenchoidea</taxon>
        <taxon>Aphelenchoididae</taxon>
        <taxon>Bursaphelenchus</taxon>
    </lineage>
</organism>
<accession>A0A1I7RT77</accession>
<reference evidence="4" key="1">
    <citation type="submission" date="2016-11" db="UniProtKB">
        <authorList>
            <consortium name="WormBaseParasite"/>
        </authorList>
    </citation>
    <scope>IDENTIFICATION</scope>
</reference>
<evidence type="ECO:0000313" key="4">
    <source>
        <dbReference type="WBParaSite" id="BXY_0393100.1"/>
    </source>
</evidence>
<evidence type="ECO:0000313" key="2">
    <source>
        <dbReference type="Proteomes" id="UP000095284"/>
    </source>
</evidence>
<dbReference type="WBParaSite" id="BXY_0393100.1">
    <property type="protein sequence ID" value="BXY_0393100.1"/>
    <property type="gene ID" value="BXY_0393100"/>
</dbReference>
<proteinExistence type="predicted"/>
<evidence type="ECO:0000313" key="3">
    <source>
        <dbReference type="Proteomes" id="UP000659654"/>
    </source>
</evidence>
<dbReference type="EMBL" id="CAJFDI010000005">
    <property type="protein sequence ID" value="CAD5231417.1"/>
    <property type="molecule type" value="Genomic_DNA"/>
</dbReference>
<reference evidence="1" key="2">
    <citation type="submission" date="2020-09" db="EMBL/GenBank/DDBJ databases">
        <authorList>
            <person name="Kikuchi T."/>
        </authorList>
    </citation>
    <scope>NUCLEOTIDE SEQUENCE</scope>
    <source>
        <strain evidence="1">Ka4C1</strain>
    </source>
</reference>
<dbReference type="Proteomes" id="UP000659654">
    <property type="component" value="Unassembled WGS sequence"/>
</dbReference>
<dbReference type="Proteomes" id="UP000095284">
    <property type="component" value="Unplaced"/>
</dbReference>
<name>A0A1I7RT77_BURXY</name>
<keyword evidence="3" id="KW-1185">Reference proteome</keyword>
<sequence>MFSLNLMNTKISDEELDLIREREMNRGPHKDLVNMQIRGVRIIFIDEIVKQLECEATARWPQRTREPPEIIDNLLK</sequence>
<dbReference type="Proteomes" id="UP000582659">
    <property type="component" value="Unassembled WGS sequence"/>
</dbReference>
<dbReference type="EMBL" id="CAJFCV020000005">
    <property type="protein sequence ID" value="CAG9122556.1"/>
    <property type="molecule type" value="Genomic_DNA"/>
</dbReference>
<evidence type="ECO:0000313" key="1">
    <source>
        <dbReference type="EMBL" id="CAD5231417.1"/>
    </source>
</evidence>
<dbReference type="AlphaFoldDB" id="A0A1I7RT77"/>